<evidence type="ECO:0000259" key="3">
    <source>
        <dbReference type="PROSITE" id="PS50158"/>
    </source>
</evidence>
<keyword evidence="1" id="KW-0862">Zinc</keyword>
<reference evidence="4" key="1">
    <citation type="submission" date="2019-12" db="EMBL/GenBank/DDBJ databases">
        <authorList>
            <person name="Scholes J."/>
        </authorList>
    </citation>
    <scope>NUCLEOTIDE SEQUENCE</scope>
</reference>
<dbReference type="Pfam" id="PF03732">
    <property type="entry name" value="Retrotrans_gag"/>
    <property type="match status" value="1"/>
</dbReference>
<dbReference type="GO" id="GO:0003676">
    <property type="term" value="F:nucleic acid binding"/>
    <property type="evidence" value="ECO:0007669"/>
    <property type="project" value="InterPro"/>
</dbReference>
<dbReference type="InterPro" id="IPR005162">
    <property type="entry name" value="Retrotrans_gag_dom"/>
</dbReference>
<accession>A0A9N7MGZ2</accession>
<evidence type="ECO:0000256" key="1">
    <source>
        <dbReference type="PROSITE-ProRule" id="PRU00047"/>
    </source>
</evidence>
<keyword evidence="1" id="KW-0479">Metal-binding</keyword>
<dbReference type="PROSITE" id="PS50158">
    <property type="entry name" value="ZF_CCHC"/>
    <property type="match status" value="1"/>
</dbReference>
<evidence type="ECO:0000256" key="2">
    <source>
        <dbReference type="SAM" id="MobiDB-lite"/>
    </source>
</evidence>
<feature type="domain" description="CCHC-type" evidence="3">
    <location>
        <begin position="241"/>
        <end position="257"/>
    </location>
</feature>
<dbReference type="InterPro" id="IPR036875">
    <property type="entry name" value="Znf_CCHC_sf"/>
</dbReference>
<proteinExistence type="predicted"/>
<keyword evidence="5" id="KW-1185">Reference proteome</keyword>
<feature type="compositionally biased region" description="Polar residues" evidence="2">
    <location>
        <begin position="177"/>
        <end position="186"/>
    </location>
</feature>
<feature type="non-terminal residue" evidence="4">
    <location>
        <position position="1"/>
    </location>
</feature>
<gene>
    <name evidence="4" type="ORF">SHERM_00952</name>
</gene>
<dbReference type="OrthoDB" id="1739763at2759"/>
<organism evidence="4 5">
    <name type="scientific">Striga hermonthica</name>
    <name type="common">Purple witchweed</name>
    <name type="synonym">Buchnera hermonthica</name>
    <dbReference type="NCBI Taxonomy" id="68872"/>
    <lineage>
        <taxon>Eukaryota</taxon>
        <taxon>Viridiplantae</taxon>
        <taxon>Streptophyta</taxon>
        <taxon>Embryophyta</taxon>
        <taxon>Tracheophyta</taxon>
        <taxon>Spermatophyta</taxon>
        <taxon>Magnoliopsida</taxon>
        <taxon>eudicotyledons</taxon>
        <taxon>Gunneridae</taxon>
        <taxon>Pentapetalae</taxon>
        <taxon>asterids</taxon>
        <taxon>lamiids</taxon>
        <taxon>Lamiales</taxon>
        <taxon>Orobanchaceae</taxon>
        <taxon>Buchnereae</taxon>
        <taxon>Striga</taxon>
    </lineage>
</organism>
<dbReference type="PANTHER" id="PTHR35046:SF18">
    <property type="entry name" value="RNA-DIRECTED DNA POLYMERASE"/>
    <property type="match status" value="1"/>
</dbReference>
<dbReference type="InterPro" id="IPR001878">
    <property type="entry name" value="Znf_CCHC"/>
</dbReference>
<feature type="non-terminal residue" evidence="4">
    <location>
        <position position="290"/>
    </location>
</feature>
<evidence type="ECO:0000313" key="5">
    <source>
        <dbReference type="Proteomes" id="UP001153555"/>
    </source>
</evidence>
<keyword evidence="1" id="KW-0863">Zinc-finger</keyword>
<dbReference type="EMBL" id="CACSLK010000214">
    <property type="protein sequence ID" value="CAA0806050.1"/>
    <property type="molecule type" value="Genomic_DNA"/>
</dbReference>
<dbReference type="Proteomes" id="UP001153555">
    <property type="component" value="Unassembled WGS sequence"/>
</dbReference>
<dbReference type="AlphaFoldDB" id="A0A9N7MGZ2"/>
<evidence type="ECO:0000313" key="4">
    <source>
        <dbReference type="EMBL" id="CAA0806050.1"/>
    </source>
</evidence>
<comment type="caution">
    <text evidence="4">The sequence shown here is derived from an EMBL/GenBank/DDBJ whole genome shotgun (WGS) entry which is preliminary data.</text>
</comment>
<feature type="region of interest" description="Disordered" evidence="2">
    <location>
        <begin position="175"/>
        <end position="200"/>
    </location>
</feature>
<name>A0A9N7MGZ2_STRHE</name>
<dbReference type="GO" id="GO:0008270">
    <property type="term" value="F:zinc ion binding"/>
    <property type="evidence" value="ECO:0007669"/>
    <property type="project" value="UniProtKB-KW"/>
</dbReference>
<dbReference type="SMART" id="SM00343">
    <property type="entry name" value="ZnF_C2HC"/>
    <property type="match status" value="1"/>
</dbReference>
<dbReference type="PANTHER" id="PTHR35046">
    <property type="entry name" value="ZINC KNUCKLE (CCHC-TYPE) FAMILY PROTEIN"/>
    <property type="match status" value="1"/>
</dbReference>
<dbReference type="SUPFAM" id="SSF57756">
    <property type="entry name" value="Retrovirus zinc finger-like domains"/>
    <property type="match status" value="1"/>
</dbReference>
<sequence length="290" mass="31738">QGFRVEIPEFDGGVDGSEFVDWWAAVEATLSFKEVPDERRVALVATCFRGRAAVWWMNVSSLRHRQGKQPLSSWIKFRELVEREFVPFIYDTIVYQQLQNLRQGTRSVNDYTMQFRRLLTRVALRETKNQLVARYVGGLRAGIRETLNMFRPESASDAHQRALLVELQFAQKAGPSFPSSSRTGVFTGSAPPAPRSNPTTAGGVGQVFGRLPAFGDGAQRAAGMGEQQSSAATSRGVAGHRCFGCGEPGHRQAVCPKISGTRALFADEAGEFGTAEGYEGPPDFDAEAGD</sequence>
<protein>
    <submittedName>
        <fullName evidence="4">F-box associated ubiquitination effector family protein</fullName>
    </submittedName>
</protein>